<dbReference type="AlphaFoldDB" id="A0AAV4NKS2"/>
<dbReference type="Proteomes" id="UP001054945">
    <property type="component" value="Unassembled WGS sequence"/>
</dbReference>
<comment type="caution">
    <text evidence="1">The sequence shown here is derived from an EMBL/GenBank/DDBJ whole genome shotgun (WGS) entry which is preliminary data.</text>
</comment>
<dbReference type="EMBL" id="BPLR01003512">
    <property type="protein sequence ID" value="GIX85404.1"/>
    <property type="molecule type" value="Genomic_DNA"/>
</dbReference>
<reference evidence="1 2" key="1">
    <citation type="submission" date="2021-06" db="EMBL/GenBank/DDBJ databases">
        <title>Caerostris extrusa draft genome.</title>
        <authorList>
            <person name="Kono N."/>
            <person name="Arakawa K."/>
        </authorList>
    </citation>
    <scope>NUCLEOTIDE SEQUENCE [LARGE SCALE GENOMIC DNA]</scope>
</reference>
<organism evidence="1 2">
    <name type="scientific">Caerostris extrusa</name>
    <name type="common">Bark spider</name>
    <name type="synonym">Caerostris bankana</name>
    <dbReference type="NCBI Taxonomy" id="172846"/>
    <lineage>
        <taxon>Eukaryota</taxon>
        <taxon>Metazoa</taxon>
        <taxon>Ecdysozoa</taxon>
        <taxon>Arthropoda</taxon>
        <taxon>Chelicerata</taxon>
        <taxon>Arachnida</taxon>
        <taxon>Araneae</taxon>
        <taxon>Araneomorphae</taxon>
        <taxon>Entelegynae</taxon>
        <taxon>Araneoidea</taxon>
        <taxon>Araneidae</taxon>
        <taxon>Caerostris</taxon>
    </lineage>
</organism>
<evidence type="ECO:0000313" key="2">
    <source>
        <dbReference type="Proteomes" id="UP001054945"/>
    </source>
</evidence>
<proteinExistence type="predicted"/>
<gene>
    <name evidence="1" type="ORF">CEXT_703421</name>
</gene>
<sequence length="122" mass="14050">MHSQLHVFVQVAPKTVSISQHLRPMSLENVGTVQSFLPPRISSRVFGSMEKHGSRHVSSLSSQNITVKTLYKKMGENLVYWGFKQLNGLDSLPFFWVVLFTNVEKKEFEISAERFLRAQQLR</sequence>
<evidence type="ECO:0000313" key="1">
    <source>
        <dbReference type="EMBL" id="GIX85404.1"/>
    </source>
</evidence>
<name>A0AAV4NKS2_CAEEX</name>
<keyword evidence="2" id="KW-1185">Reference proteome</keyword>
<accession>A0AAV4NKS2</accession>
<protein>
    <submittedName>
        <fullName evidence="1">Uncharacterized protein</fullName>
    </submittedName>
</protein>